<reference evidence="1" key="1">
    <citation type="journal article" date="2014" name="Int. J. Syst. Evol. Microbiol.">
        <title>Complete genome sequence of Corynebacterium casei LMG S-19264T (=DSM 44701T), isolated from a smear-ripened cheese.</title>
        <authorList>
            <consortium name="US DOE Joint Genome Institute (JGI-PGF)"/>
            <person name="Walter F."/>
            <person name="Albersmeier A."/>
            <person name="Kalinowski J."/>
            <person name="Ruckert C."/>
        </authorList>
    </citation>
    <scope>NUCLEOTIDE SEQUENCE</scope>
    <source>
        <strain evidence="1">JCM 19831</strain>
    </source>
</reference>
<keyword evidence="2" id="KW-1185">Reference proteome</keyword>
<dbReference type="InterPro" id="IPR011990">
    <property type="entry name" value="TPR-like_helical_dom_sf"/>
</dbReference>
<evidence type="ECO:0000313" key="1">
    <source>
        <dbReference type="EMBL" id="GGM22744.1"/>
    </source>
</evidence>
<dbReference type="Proteomes" id="UP000642070">
    <property type="component" value="Unassembled WGS sequence"/>
</dbReference>
<organism evidence="1 2">
    <name type="scientific">Dactylosporangium sucinum</name>
    <dbReference type="NCBI Taxonomy" id="1424081"/>
    <lineage>
        <taxon>Bacteria</taxon>
        <taxon>Bacillati</taxon>
        <taxon>Actinomycetota</taxon>
        <taxon>Actinomycetes</taxon>
        <taxon>Micromonosporales</taxon>
        <taxon>Micromonosporaceae</taxon>
        <taxon>Dactylosporangium</taxon>
    </lineage>
</organism>
<evidence type="ECO:0000313" key="2">
    <source>
        <dbReference type="Proteomes" id="UP000642070"/>
    </source>
</evidence>
<dbReference type="SUPFAM" id="SSF81901">
    <property type="entry name" value="HCP-like"/>
    <property type="match status" value="1"/>
</dbReference>
<name>A0A917TGP4_9ACTN</name>
<dbReference type="EMBL" id="BMPI01000010">
    <property type="protein sequence ID" value="GGM22744.1"/>
    <property type="molecule type" value="Genomic_DNA"/>
</dbReference>
<reference evidence="1" key="2">
    <citation type="submission" date="2020-09" db="EMBL/GenBank/DDBJ databases">
        <authorList>
            <person name="Sun Q."/>
            <person name="Ohkuma M."/>
        </authorList>
    </citation>
    <scope>NUCLEOTIDE SEQUENCE</scope>
    <source>
        <strain evidence="1">JCM 19831</strain>
    </source>
</reference>
<sequence>MADNHPATDPPEIDLDAVQTLEAFARACDRLRASRSYGDLRKAARPRPLPAATLSDLFNAKSTPTRETVIAFLTACGLLDEAQRPWLAVWERVATAHQPRPVGAVRVGEARPRLLGVHAAIQIPGTVKELPPYVPRDLDADLRAALTAAAGQGGFVLLIGGSSVGKTRALYEAVRAELREWWLLHPADAPAITAYAEVPAPRAVVWLDELQRYLNHADGLPIGVLQRLITAGTVVVATLWPDEHSVRTARPQAGQSDPYANDRDLLRLAHIARVPDTFSPAERRRGENLARTDERIRIALNATDAGFTQVLAAGPALIQHWEQSTDCYGKAVITAALDARRVGAHQPLTRAFLEESAQVYLTSAQQATAPENWLEQGLAYAAVKLQGAASCLTPFAAGMGCIGGWNSADYLYQHAQRVRRTEPLPDAVWQALVTHHHPDDAHSLAESARLRGLSAHAIALFRPLADAGDDNAARYLAELLGDQNRVDELRDRAGAGDWYASDELARWVATHGDVEELRLRADAGDVSARDQLDDALALQGDVDQLRGRAHAGDPYACYLLVHHLATTGHEDDAISVLRAWSTVTPKLNSVLAGLLARRGEIDEAIALLRERAASGEIQANHVLPQVLADHGNLDEAIAMLRARVDAPGRFQAHYLAQMLVRHKRIDEAIDVLTNAAKHPNDLLKSDFFASEMLAQLLVEHGRLEQLRQQADLGDSYAATALAKYLVAEGRLDELRERSEAGDVDAANHLARHLAEPDIDTAVLQLRAQVDARVPGSATSLANLLADHGRVDEAIALLRDHVGSEGYLVANSLINILVRHGRLTELREEQSAGTHDAALALRSLERGEPWPRRPQQPGEPGFKPALGLHFLFLNPP</sequence>
<dbReference type="Gene3D" id="1.25.40.10">
    <property type="entry name" value="Tetratricopeptide repeat domain"/>
    <property type="match status" value="1"/>
</dbReference>
<protein>
    <submittedName>
        <fullName evidence="1">Uncharacterized protein</fullName>
    </submittedName>
</protein>
<dbReference type="AlphaFoldDB" id="A0A917TGP4"/>
<accession>A0A917TGP4</accession>
<gene>
    <name evidence="1" type="ORF">GCM10007977_024920</name>
</gene>
<proteinExistence type="predicted"/>
<comment type="caution">
    <text evidence="1">The sequence shown here is derived from an EMBL/GenBank/DDBJ whole genome shotgun (WGS) entry which is preliminary data.</text>
</comment>